<accession>A0A1F6X247</accession>
<dbReference type="InterPro" id="IPR045864">
    <property type="entry name" value="aa-tRNA-synth_II/BPL/LPL"/>
</dbReference>
<dbReference type="Proteomes" id="UP000185809">
    <property type="component" value="Unassembled WGS sequence"/>
</dbReference>
<dbReference type="SUPFAM" id="SSF55681">
    <property type="entry name" value="Class II aaRS and biotin synthetases"/>
    <property type="match status" value="1"/>
</dbReference>
<organism evidence="7 8">
    <name type="scientific">Candidatus Nomurabacteria bacterium RIFCSPLOWO2_01_FULL_33_24</name>
    <dbReference type="NCBI Taxonomy" id="1801765"/>
    <lineage>
        <taxon>Bacteria</taxon>
        <taxon>Candidatus Nomuraibacteriota</taxon>
    </lineage>
</organism>
<evidence type="ECO:0000313" key="7">
    <source>
        <dbReference type="EMBL" id="OGI88174.1"/>
    </source>
</evidence>
<dbReference type="GO" id="GO:0004812">
    <property type="term" value="F:aminoacyl-tRNA ligase activity"/>
    <property type="evidence" value="ECO:0007669"/>
    <property type="project" value="UniProtKB-KW"/>
</dbReference>
<keyword evidence="4" id="KW-0648">Protein biosynthesis</keyword>
<comment type="caution">
    <text evidence="7">The sequence shown here is derived from an EMBL/GenBank/DDBJ whole genome shotgun (WGS) entry which is preliminary data.</text>
</comment>
<name>A0A1F6X247_9BACT</name>
<reference evidence="7 8" key="1">
    <citation type="journal article" date="2016" name="Nat. Commun.">
        <title>Thousands of microbial genomes shed light on interconnected biogeochemical processes in an aquifer system.</title>
        <authorList>
            <person name="Anantharaman K."/>
            <person name="Brown C.T."/>
            <person name="Hug L.A."/>
            <person name="Sharon I."/>
            <person name="Castelle C.J."/>
            <person name="Probst A.J."/>
            <person name="Thomas B.C."/>
            <person name="Singh A."/>
            <person name="Wilkins M.J."/>
            <person name="Karaoz U."/>
            <person name="Brodie E.L."/>
            <person name="Williams K.H."/>
            <person name="Hubbard S.S."/>
            <person name="Banfield J.F."/>
        </authorList>
    </citation>
    <scope>NUCLEOTIDE SEQUENCE [LARGE SCALE GENOMIC DNA]</scope>
</reference>
<keyword evidence="1" id="KW-0436">Ligase</keyword>
<dbReference type="PANTHER" id="PTHR22594:SF34">
    <property type="entry name" value="ASPARAGINE--TRNA LIGASE, MITOCHONDRIAL-RELATED"/>
    <property type="match status" value="1"/>
</dbReference>
<proteinExistence type="predicted"/>
<dbReference type="PRINTS" id="PR01042">
    <property type="entry name" value="TRNASYNTHASP"/>
</dbReference>
<dbReference type="GO" id="GO:0006421">
    <property type="term" value="P:asparaginyl-tRNA aminoacylation"/>
    <property type="evidence" value="ECO:0007669"/>
    <property type="project" value="TreeGrafter"/>
</dbReference>
<evidence type="ECO:0000256" key="5">
    <source>
        <dbReference type="ARBA" id="ARBA00023146"/>
    </source>
</evidence>
<keyword evidence="3" id="KW-0067">ATP-binding</keyword>
<keyword evidence="5" id="KW-0030">Aminoacyl-tRNA synthetase</keyword>
<keyword evidence="2" id="KW-0547">Nucleotide-binding</keyword>
<dbReference type="EMBL" id="MFUP01000005">
    <property type="protein sequence ID" value="OGI88174.1"/>
    <property type="molecule type" value="Genomic_DNA"/>
</dbReference>
<dbReference type="Gene3D" id="3.30.930.10">
    <property type="entry name" value="Bira Bifunctional Protein, Domain 2"/>
    <property type="match status" value="1"/>
</dbReference>
<dbReference type="InterPro" id="IPR006195">
    <property type="entry name" value="aa-tRNA-synth_II"/>
</dbReference>
<dbReference type="PROSITE" id="PS50862">
    <property type="entry name" value="AA_TRNA_LIGASE_II"/>
    <property type="match status" value="1"/>
</dbReference>
<evidence type="ECO:0000256" key="2">
    <source>
        <dbReference type="ARBA" id="ARBA00022741"/>
    </source>
</evidence>
<evidence type="ECO:0000313" key="8">
    <source>
        <dbReference type="Proteomes" id="UP000185809"/>
    </source>
</evidence>
<evidence type="ECO:0000259" key="6">
    <source>
        <dbReference type="PROSITE" id="PS50862"/>
    </source>
</evidence>
<gene>
    <name evidence="7" type="ORF">A2995_00365</name>
</gene>
<protein>
    <recommendedName>
        <fullName evidence="6">Aminoacyl-transfer RNA synthetases class-II family profile domain-containing protein</fullName>
    </recommendedName>
</protein>
<feature type="domain" description="Aminoacyl-transfer RNA synthetases class-II family profile" evidence="6">
    <location>
        <begin position="10"/>
        <end position="329"/>
    </location>
</feature>
<dbReference type="InterPro" id="IPR004364">
    <property type="entry name" value="Aa-tRNA-synt_II"/>
</dbReference>
<evidence type="ECO:0000256" key="1">
    <source>
        <dbReference type="ARBA" id="ARBA00022598"/>
    </source>
</evidence>
<dbReference type="InterPro" id="IPR002312">
    <property type="entry name" value="Asp/Asn-tRNA-synth_IIb"/>
</dbReference>
<dbReference type="GO" id="GO:0005524">
    <property type="term" value="F:ATP binding"/>
    <property type="evidence" value="ECO:0007669"/>
    <property type="project" value="UniProtKB-KW"/>
</dbReference>
<dbReference type="AlphaFoldDB" id="A0A1F6X247"/>
<evidence type="ECO:0000256" key="3">
    <source>
        <dbReference type="ARBA" id="ARBA00022840"/>
    </source>
</evidence>
<sequence>MRNKLTTAMLEAKVFKSGRHYLEKEGFIELFTPRIVRASGACENVNTLFEVTSEKDFNWFGEPKKGKHQAYLAQTGQLYLEAFVPYLKKTYCVGPSFRAEAGNDDRHLTEFQMMEIEFAGTFQDLLRYIEGFVYNITQDILKLSEEEQATMGLRESDLLRLKKVQPVFPKITYTEAIEKLGLNWGDDIGNSDEQKLVEEYGGQPLLITHYPDPLWNHGKKIEVEKFFNMIPDPENPGLVLSADLVLPIAGEAVGSAARVDDHETLVYRLENSRMFKRLQAMGGSMDDFAWYVDKVKEKCVPHAGCGFGMSRILKWINGADSIKKAVTFPSNQHCII</sequence>
<dbReference type="Pfam" id="PF00152">
    <property type="entry name" value="tRNA-synt_2"/>
    <property type="match status" value="1"/>
</dbReference>
<evidence type="ECO:0000256" key="4">
    <source>
        <dbReference type="ARBA" id="ARBA00022917"/>
    </source>
</evidence>
<dbReference type="PANTHER" id="PTHR22594">
    <property type="entry name" value="ASPARTYL/LYSYL-TRNA SYNTHETASE"/>
    <property type="match status" value="1"/>
</dbReference>